<dbReference type="SUPFAM" id="SSF69754">
    <property type="entry name" value="Ribosome binding protein Y (YfiA homologue)"/>
    <property type="match status" value="1"/>
</dbReference>
<dbReference type="PANTHER" id="PTHR33231:SF1">
    <property type="entry name" value="30S RIBOSOMAL PROTEIN"/>
    <property type="match status" value="1"/>
</dbReference>
<dbReference type="KEGG" id="cbd:CBUD_0142"/>
<name>A9KBC8_COXBN</name>
<dbReference type="Gene3D" id="2.40.50.140">
    <property type="entry name" value="Nucleic acid-binding proteins"/>
    <property type="match status" value="1"/>
</dbReference>
<dbReference type="EMBL" id="CP000733">
    <property type="protein sequence ID" value="ABS77405.2"/>
    <property type="molecule type" value="Genomic_DNA"/>
</dbReference>
<accession>A9KBC8</accession>
<proteinExistence type="inferred from homology"/>
<protein>
    <recommendedName>
        <fullName evidence="4">Ribosome hibernation promoting factor</fullName>
    </recommendedName>
    <alternativeName>
        <fullName evidence="5">Hibernation factor HPF</fullName>
    </alternativeName>
</protein>
<gene>
    <name evidence="7" type="ordered locus">CBUD_0142</name>
</gene>
<dbReference type="Pfam" id="PF02482">
    <property type="entry name" value="Ribosomal_S30AE"/>
    <property type="match status" value="1"/>
</dbReference>
<dbReference type="AlphaFoldDB" id="A9KBC8"/>
<dbReference type="InterPro" id="IPR002059">
    <property type="entry name" value="CSP_DNA-bd"/>
</dbReference>
<dbReference type="InterPro" id="IPR003489">
    <property type="entry name" value="RHF/RaiA"/>
</dbReference>
<dbReference type="InterPro" id="IPR050574">
    <property type="entry name" value="HPF/YfiA_ribosome-assoc"/>
</dbReference>
<dbReference type="InterPro" id="IPR036567">
    <property type="entry name" value="RHF-like"/>
</dbReference>
<comment type="similarity">
    <text evidence="2">Belongs to the HPF/YfiA ribosome-associated protein family. Short HPF subfamily.</text>
</comment>
<keyword evidence="1" id="KW-0810">Translation regulation</keyword>
<reference evidence="7 8" key="1">
    <citation type="journal article" date="2009" name="Infect. Immun.">
        <title>Comparative genomics reveal extensive transposon-mediated genomic plasticity and diversity among potential effector proteins within the genus Coxiella.</title>
        <authorList>
            <person name="Beare P.A."/>
            <person name="Unsworth N."/>
            <person name="Andoh M."/>
            <person name="Voth D.E."/>
            <person name="Omsland A."/>
            <person name="Gilk S.D."/>
            <person name="Williams K.P."/>
            <person name="Sobral B.W."/>
            <person name="Kupko J.J.III."/>
            <person name="Porcella S.F."/>
            <person name="Samuel J.E."/>
            <person name="Heinzen R.A."/>
        </authorList>
    </citation>
    <scope>NUCLEOTIDE SEQUENCE [LARGE SCALE GENOMIC DNA]</scope>
    <source>
        <strain evidence="7 8">Dugway 5J108-111</strain>
    </source>
</reference>
<dbReference type="GO" id="GO:0045900">
    <property type="term" value="P:negative regulation of translational elongation"/>
    <property type="evidence" value="ECO:0007669"/>
    <property type="project" value="TreeGrafter"/>
</dbReference>
<dbReference type="GO" id="GO:0022627">
    <property type="term" value="C:cytosolic small ribosomal subunit"/>
    <property type="evidence" value="ECO:0007669"/>
    <property type="project" value="TreeGrafter"/>
</dbReference>
<dbReference type="GO" id="GO:0043024">
    <property type="term" value="F:ribosomal small subunit binding"/>
    <property type="evidence" value="ECO:0007669"/>
    <property type="project" value="TreeGrafter"/>
</dbReference>
<comment type="subunit">
    <text evidence="3">Associates exclusively with 100S ribosomes, which are dimers of 70S ribosomes.</text>
</comment>
<sequence>MRRSFMQVPLQITLRNIDPTPAIEDRIHKKADKLSQYSDQIISCHIVVELPKRHQHQGKLYNVRINLTLPGKEFAVNRNEVEDLYVAIRDAFDDMARKVEEEMRMRMGHVKTHPELLQGEIVRLFKEKDFGFIATPDGEEFYFNAGNVVHPTFEKLEVGTTVQFIEAIGDDGAQAHRVSAKER</sequence>
<evidence type="ECO:0000313" key="7">
    <source>
        <dbReference type="EMBL" id="ABS77405.2"/>
    </source>
</evidence>
<feature type="domain" description="CSD" evidence="6">
    <location>
        <begin position="121"/>
        <end position="179"/>
    </location>
</feature>
<dbReference type="PANTHER" id="PTHR33231">
    <property type="entry name" value="30S RIBOSOMAL PROTEIN"/>
    <property type="match status" value="1"/>
</dbReference>
<dbReference type="SUPFAM" id="SSF50249">
    <property type="entry name" value="Nucleic acid-binding proteins"/>
    <property type="match status" value="1"/>
</dbReference>
<dbReference type="GO" id="GO:0003676">
    <property type="term" value="F:nucleic acid binding"/>
    <property type="evidence" value="ECO:0007669"/>
    <property type="project" value="InterPro"/>
</dbReference>
<evidence type="ECO:0000256" key="3">
    <source>
        <dbReference type="ARBA" id="ARBA00038695"/>
    </source>
</evidence>
<organism evidence="7 8">
    <name type="scientific">Coxiella burnetii (strain Dugway 5J108-111)</name>
    <dbReference type="NCBI Taxonomy" id="434922"/>
    <lineage>
        <taxon>Bacteria</taxon>
        <taxon>Pseudomonadati</taxon>
        <taxon>Pseudomonadota</taxon>
        <taxon>Gammaproteobacteria</taxon>
        <taxon>Legionellales</taxon>
        <taxon>Coxiellaceae</taxon>
        <taxon>Coxiella</taxon>
    </lineage>
</organism>
<dbReference type="Pfam" id="PF00313">
    <property type="entry name" value="CSD"/>
    <property type="match status" value="1"/>
</dbReference>
<evidence type="ECO:0000313" key="8">
    <source>
        <dbReference type="Proteomes" id="UP000008555"/>
    </source>
</evidence>
<dbReference type="Gene3D" id="3.30.160.100">
    <property type="entry name" value="Ribosome hibernation promotion factor-like"/>
    <property type="match status" value="1"/>
</dbReference>
<evidence type="ECO:0000256" key="2">
    <source>
        <dbReference type="ARBA" id="ARBA00038434"/>
    </source>
</evidence>
<dbReference type="InterPro" id="IPR012340">
    <property type="entry name" value="NA-bd_OB-fold"/>
</dbReference>
<evidence type="ECO:0000256" key="5">
    <source>
        <dbReference type="ARBA" id="ARBA00041319"/>
    </source>
</evidence>
<dbReference type="HOGENOM" id="CLU_127074_0_0_6"/>
<evidence type="ECO:0000256" key="4">
    <source>
        <dbReference type="ARBA" id="ARBA00041148"/>
    </source>
</evidence>
<dbReference type="Proteomes" id="UP000008555">
    <property type="component" value="Chromosome"/>
</dbReference>
<evidence type="ECO:0000259" key="6">
    <source>
        <dbReference type="Pfam" id="PF00313"/>
    </source>
</evidence>
<evidence type="ECO:0000256" key="1">
    <source>
        <dbReference type="ARBA" id="ARBA00022845"/>
    </source>
</evidence>